<evidence type="ECO:0000259" key="8">
    <source>
        <dbReference type="PROSITE" id="PS50893"/>
    </source>
</evidence>
<accession>A0A369B1I0</accession>
<dbReference type="InterPro" id="IPR003439">
    <property type="entry name" value="ABC_transporter-like_ATP-bd"/>
</dbReference>
<dbReference type="GO" id="GO:0034040">
    <property type="term" value="F:ATPase-coupled lipid transmembrane transporter activity"/>
    <property type="evidence" value="ECO:0007669"/>
    <property type="project" value="TreeGrafter"/>
</dbReference>
<evidence type="ECO:0000256" key="4">
    <source>
        <dbReference type="ARBA" id="ARBA00022840"/>
    </source>
</evidence>
<name>A0A369B1I0_9FIRM</name>
<feature type="transmembrane region" description="Helical" evidence="7">
    <location>
        <begin position="120"/>
        <end position="142"/>
    </location>
</feature>
<dbReference type="NCBIfam" id="TIGR01194">
    <property type="entry name" value="cyc_pep_trnsptr"/>
    <property type="match status" value="1"/>
</dbReference>
<comment type="subcellular location">
    <subcellularLocation>
        <location evidence="1">Cell membrane</location>
        <topology evidence="1">Multi-pass membrane protein</topology>
    </subcellularLocation>
</comment>
<proteinExistence type="predicted"/>
<feature type="transmembrane region" description="Helical" evidence="7">
    <location>
        <begin position="260"/>
        <end position="279"/>
    </location>
</feature>
<dbReference type="PANTHER" id="PTHR24221:SF654">
    <property type="entry name" value="ATP-BINDING CASSETTE SUB-FAMILY B MEMBER 6"/>
    <property type="match status" value="1"/>
</dbReference>
<feature type="transmembrane region" description="Helical" evidence="7">
    <location>
        <begin position="162"/>
        <end position="180"/>
    </location>
</feature>
<dbReference type="GO" id="GO:0005524">
    <property type="term" value="F:ATP binding"/>
    <property type="evidence" value="ECO:0007669"/>
    <property type="project" value="UniProtKB-KW"/>
</dbReference>
<dbReference type="PROSITE" id="PS50893">
    <property type="entry name" value="ABC_TRANSPORTER_2"/>
    <property type="match status" value="1"/>
</dbReference>
<dbReference type="SMART" id="SM00382">
    <property type="entry name" value="AAA"/>
    <property type="match status" value="1"/>
</dbReference>
<dbReference type="InterPro" id="IPR011527">
    <property type="entry name" value="ABC1_TM_dom"/>
</dbReference>
<evidence type="ECO:0000259" key="9">
    <source>
        <dbReference type="PROSITE" id="PS50929"/>
    </source>
</evidence>
<feature type="transmembrane region" description="Helical" evidence="7">
    <location>
        <begin position="381"/>
        <end position="406"/>
    </location>
</feature>
<dbReference type="Gene3D" id="3.40.50.300">
    <property type="entry name" value="P-loop containing nucleotide triphosphate hydrolases"/>
    <property type="match status" value="1"/>
</dbReference>
<feature type="transmembrane region" description="Helical" evidence="7">
    <location>
        <begin position="87"/>
        <end position="108"/>
    </location>
</feature>
<dbReference type="OrthoDB" id="9797709at2"/>
<keyword evidence="5 7" id="KW-1133">Transmembrane helix</keyword>
<evidence type="ECO:0000256" key="6">
    <source>
        <dbReference type="ARBA" id="ARBA00023136"/>
    </source>
</evidence>
<evidence type="ECO:0000256" key="1">
    <source>
        <dbReference type="ARBA" id="ARBA00004651"/>
    </source>
</evidence>
<dbReference type="GO" id="GO:1904680">
    <property type="term" value="F:peptide transmembrane transporter activity"/>
    <property type="evidence" value="ECO:0007669"/>
    <property type="project" value="InterPro"/>
</dbReference>
<evidence type="ECO:0000256" key="7">
    <source>
        <dbReference type="SAM" id="Phobius"/>
    </source>
</evidence>
<feature type="domain" description="ABC transmembrane type-1" evidence="9">
    <location>
        <begin position="121"/>
        <end position="363"/>
    </location>
</feature>
<dbReference type="EMBL" id="QPJT01000015">
    <property type="protein sequence ID" value="RCX14286.1"/>
    <property type="molecule type" value="Genomic_DNA"/>
</dbReference>
<keyword evidence="6 7" id="KW-0472">Membrane</keyword>
<dbReference type="AlphaFoldDB" id="A0A369B1I0"/>
<dbReference type="Proteomes" id="UP000253034">
    <property type="component" value="Unassembled WGS sequence"/>
</dbReference>
<dbReference type="GO" id="GO:0140359">
    <property type="term" value="F:ABC-type transporter activity"/>
    <property type="evidence" value="ECO:0007669"/>
    <property type="project" value="InterPro"/>
</dbReference>
<feature type="transmembrane region" description="Helical" evidence="7">
    <location>
        <begin position="6"/>
        <end position="26"/>
    </location>
</feature>
<dbReference type="SUPFAM" id="SSF90123">
    <property type="entry name" value="ABC transporter transmembrane region"/>
    <property type="match status" value="1"/>
</dbReference>
<evidence type="ECO:0000256" key="5">
    <source>
        <dbReference type="ARBA" id="ARBA00022989"/>
    </source>
</evidence>
<dbReference type="InterPro" id="IPR003593">
    <property type="entry name" value="AAA+_ATPase"/>
</dbReference>
<feature type="transmembrane region" description="Helical" evidence="7">
    <location>
        <begin position="47"/>
        <end position="67"/>
    </location>
</feature>
<dbReference type="PANTHER" id="PTHR24221">
    <property type="entry name" value="ATP-BINDING CASSETTE SUB-FAMILY B"/>
    <property type="match status" value="1"/>
</dbReference>
<organism evidence="10 11">
    <name type="scientific">Anaerobacterium chartisolvens</name>
    <dbReference type="NCBI Taxonomy" id="1297424"/>
    <lineage>
        <taxon>Bacteria</taxon>
        <taxon>Bacillati</taxon>
        <taxon>Bacillota</taxon>
        <taxon>Clostridia</taxon>
        <taxon>Eubacteriales</taxon>
        <taxon>Oscillospiraceae</taxon>
        <taxon>Anaerobacterium</taxon>
    </lineage>
</organism>
<dbReference type="Gene3D" id="1.20.1560.10">
    <property type="entry name" value="ABC transporter type 1, transmembrane domain"/>
    <property type="match status" value="1"/>
</dbReference>
<feature type="domain" description="ABC transporter" evidence="8">
    <location>
        <begin position="439"/>
        <end position="659"/>
    </location>
</feature>
<dbReference type="GO" id="GO:0005886">
    <property type="term" value="C:plasma membrane"/>
    <property type="evidence" value="ECO:0007669"/>
    <property type="project" value="UniProtKB-SubCell"/>
</dbReference>
<feature type="transmembrane region" description="Helical" evidence="7">
    <location>
        <begin position="233"/>
        <end position="254"/>
    </location>
</feature>
<keyword evidence="2 7" id="KW-0812">Transmembrane</keyword>
<dbReference type="PROSITE" id="PS50929">
    <property type="entry name" value="ABC_TM1F"/>
    <property type="match status" value="1"/>
</dbReference>
<reference evidence="10 11" key="1">
    <citation type="submission" date="2018-07" db="EMBL/GenBank/DDBJ databases">
        <title>Genomic Encyclopedia of Type Strains, Phase IV (KMG-IV): sequencing the most valuable type-strain genomes for metagenomic binning, comparative biology and taxonomic classification.</title>
        <authorList>
            <person name="Goeker M."/>
        </authorList>
    </citation>
    <scope>NUCLEOTIDE SEQUENCE [LARGE SCALE GENOMIC DNA]</scope>
    <source>
        <strain evidence="10 11">DSM 27016</strain>
    </source>
</reference>
<evidence type="ECO:0000256" key="3">
    <source>
        <dbReference type="ARBA" id="ARBA00022741"/>
    </source>
</evidence>
<evidence type="ECO:0000313" key="10">
    <source>
        <dbReference type="EMBL" id="RCX14286.1"/>
    </source>
</evidence>
<dbReference type="GO" id="GO:0015833">
    <property type="term" value="P:peptide transport"/>
    <property type="evidence" value="ECO:0007669"/>
    <property type="project" value="InterPro"/>
</dbReference>
<keyword evidence="3" id="KW-0547">Nucleotide-binding</keyword>
<keyword evidence="4 10" id="KW-0067">ATP-binding</keyword>
<dbReference type="GO" id="GO:0016887">
    <property type="term" value="F:ATP hydrolysis activity"/>
    <property type="evidence" value="ECO:0007669"/>
    <property type="project" value="InterPro"/>
</dbReference>
<dbReference type="RefSeq" id="WP_114298314.1">
    <property type="nucleotide sequence ID" value="NZ_QPJT01000015.1"/>
</dbReference>
<sequence length="659" mass="75021">MPDSGLSFIILGVLAIVTLVTLYYFMLLIKEVIKGQRRFEWKGAKGVGTIILSLALMSLFAYCMYRAPYILFDGMSWAFIQQLGPQIMITAVASLAIAIPVFYLYFLAGYFFPKPDDKPFFMIIVLSVVSGMGNSLIIFIINATLNRSIDAETRRSGIESGLYIYFILGIILFTVSAMVVRKKLITITSNVVYDKRMEIINKLLKAPFYKFESLEEGKTSAALNNDTETVSGVVNMIVNGLTGIITMVTCFIYLGTLNLYGMLFSILVISLAVFLFIQVSRSAEKIFEKNRDYQTIFFRHISDLVKGFKELYINRRKRVEFRQDMQKSCEIYRDTRVEGEFKFIGVSILGEIMYIFVIGIVVFTFPFIFDNIQGNTLRNYVTVYLYMGGIVNQEIFLIPSLVRVLVSWRRIKDFIREISEMEEEAVLPQAVNTQGELQIELKGVKFEYKNESGENFTVGPIDYTFRSGEIVFISGGNGSGKSTLAKLITGLYRPDEGEITVNGEKVDSEVLGSNFSTVFSDFHLFDKLYGVEYEQKHDEIQKYLEVLRISDKVSINEGVFSTLKLSTGQRKRLALLVSYLEDRPVCLFDEWAADQDPEFRRFFYKVLLPELKARGKAVIAITHDDSYFADTDRHIKMETGRIVQPRKEADIKDTVLAGA</sequence>
<evidence type="ECO:0000313" key="11">
    <source>
        <dbReference type="Proteomes" id="UP000253034"/>
    </source>
</evidence>
<dbReference type="Pfam" id="PF00664">
    <property type="entry name" value="ABC_membrane"/>
    <property type="match status" value="1"/>
</dbReference>
<dbReference type="InterPro" id="IPR039421">
    <property type="entry name" value="Type_1_exporter"/>
</dbReference>
<evidence type="ECO:0000256" key="2">
    <source>
        <dbReference type="ARBA" id="ARBA00022692"/>
    </source>
</evidence>
<dbReference type="InterPro" id="IPR005898">
    <property type="entry name" value="Cyc_pep_transpt_SyrD/YojI"/>
</dbReference>
<dbReference type="InterPro" id="IPR036640">
    <property type="entry name" value="ABC1_TM_sf"/>
</dbReference>
<keyword evidence="11" id="KW-1185">Reference proteome</keyword>
<dbReference type="SUPFAM" id="SSF52540">
    <property type="entry name" value="P-loop containing nucleoside triphosphate hydrolases"/>
    <property type="match status" value="1"/>
</dbReference>
<comment type="caution">
    <text evidence="10">The sequence shown here is derived from an EMBL/GenBank/DDBJ whole genome shotgun (WGS) entry which is preliminary data.</text>
</comment>
<dbReference type="InterPro" id="IPR027417">
    <property type="entry name" value="P-loop_NTPase"/>
</dbReference>
<protein>
    <submittedName>
        <fullName evidence="10">Putative ATP-binding cassette transporter</fullName>
    </submittedName>
</protein>
<feature type="transmembrane region" description="Helical" evidence="7">
    <location>
        <begin position="343"/>
        <end position="369"/>
    </location>
</feature>
<gene>
    <name evidence="10" type="ORF">DFR58_1159</name>
</gene>
<dbReference type="Pfam" id="PF00005">
    <property type="entry name" value="ABC_tran"/>
    <property type="match status" value="1"/>
</dbReference>